<organism evidence="3 4">
    <name type="scientific">Cylindrotheca closterium</name>
    <dbReference type="NCBI Taxonomy" id="2856"/>
    <lineage>
        <taxon>Eukaryota</taxon>
        <taxon>Sar</taxon>
        <taxon>Stramenopiles</taxon>
        <taxon>Ochrophyta</taxon>
        <taxon>Bacillariophyta</taxon>
        <taxon>Bacillariophyceae</taxon>
        <taxon>Bacillariophycidae</taxon>
        <taxon>Bacillariales</taxon>
        <taxon>Bacillariaceae</taxon>
        <taxon>Cylindrotheca</taxon>
    </lineage>
</organism>
<proteinExistence type="predicted"/>
<name>A0AAD2CPY8_9STRA</name>
<dbReference type="AlphaFoldDB" id="A0AAD2CPY8"/>
<protein>
    <submittedName>
        <fullName evidence="3">Uncharacterized protein</fullName>
    </submittedName>
</protein>
<feature type="compositionally biased region" description="Basic and acidic residues" evidence="2">
    <location>
        <begin position="929"/>
        <end position="941"/>
    </location>
</feature>
<evidence type="ECO:0000313" key="3">
    <source>
        <dbReference type="EMBL" id="CAJ1936443.1"/>
    </source>
</evidence>
<feature type="region of interest" description="Disordered" evidence="2">
    <location>
        <begin position="929"/>
        <end position="1012"/>
    </location>
</feature>
<evidence type="ECO:0000313" key="4">
    <source>
        <dbReference type="Proteomes" id="UP001295423"/>
    </source>
</evidence>
<feature type="coiled-coil region" evidence="1">
    <location>
        <begin position="778"/>
        <end position="840"/>
    </location>
</feature>
<accession>A0AAD2CPY8</accession>
<sequence length="1012" mass="115190">MPSYPPLSNPYSQKKPTLGALLKSITKNAGVPTLSMVQSIQQQFTQQSSKWTLEMAQDLSSKVVKLFNPSHGNYSDTRDAQGSVAVLNLLVSSMAEWDDSICYAVLVDTGMSQDVGKNLLNLLISLAAGEDTIKHTAIVGISIALRALDRVQQVTVLDPNTIDTAWWLTGECIDPLARTSIEVLINLTSGTEREMMSDGMIVPSMEQRKLAATAILAHLMRYHQGCTSEYFSEDILKTLSSKLIQEAQWLVQSNLPPSANSITLSTAIQSLTLLCLVQWACDVNLAGIDQCIQSPTLVENMVHFIFPSALDESHTHRPQWTWSNNDSHAQSIALDLVRCWRICNNASWKLFLQQESLWENFVERAWCDMISNEKSEQTPTNLQKLFLLHSSSRLQTRRIFSRTIKHLEQDTCLNVDPCQALVRLLCNLSKDEENTVGIYSARILFLFLFDRKSIHTNDDLSRALWNAVDYELVEACLMGTLERASTDDVYQPRLLVLLDLLGVIFSSVEFCDATLNQLGAQSLERLIYLVKPKEVKIDFLAMLDDDSEDENTPAANNLSRLDETSICMEQEEEKVGRGIDSTVRLSAALVLSRLGYHSSFPSDESIGVLVSRIRKSVMDFLSTPCNTNPVSESPRHSLDSSKRFFRLQTTTATADNEDYIASILHTRQINDYRQLGQMKRDMESQKHKLLQASKREEGLRAKQKKYENMCRSQTLVLQRELAKQEERLTEDARVKLAIHVSERSKAETRCVELHEKLSGVEFAVKEAQEKEAARMTEVNQLKQTLSEVHSRASELESENLGAKRQLRDESIKCSELSDQITGMSNEMETLRGRHSELEGEASFFRDDNANLLNNLEDLFADMISLAQVYQHLETEKNSSVERSTRDLDALRKKLSNESGRNFELEEKVSTLKTENEKLFRKLAKYKDRLEEERRSREEEKQRRKRSGPVSYINQLHESQRPSRNDKDKESQRSSRIDRDKSYRTINSRQEKENSSSYYAYASSASQRRKNYC</sequence>
<keyword evidence="1" id="KW-0175">Coiled coil</keyword>
<dbReference type="EMBL" id="CAKOGP040000557">
    <property type="protein sequence ID" value="CAJ1936443.1"/>
    <property type="molecule type" value="Genomic_DNA"/>
</dbReference>
<feature type="compositionally biased region" description="Basic and acidic residues" evidence="2">
    <location>
        <begin position="957"/>
        <end position="993"/>
    </location>
</feature>
<gene>
    <name evidence="3" type="ORF">CYCCA115_LOCUS5194</name>
</gene>
<keyword evidence="4" id="KW-1185">Reference proteome</keyword>
<evidence type="ECO:0000256" key="2">
    <source>
        <dbReference type="SAM" id="MobiDB-lite"/>
    </source>
</evidence>
<feature type="compositionally biased region" description="Low complexity" evidence="2">
    <location>
        <begin position="994"/>
        <end position="1005"/>
    </location>
</feature>
<reference evidence="3" key="1">
    <citation type="submission" date="2023-08" db="EMBL/GenBank/DDBJ databases">
        <authorList>
            <person name="Audoor S."/>
            <person name="Bilcke G."/>
        </authorList>
    </citation>
    <scope>NUCLEOTIDE SEQUENCE</scope>
</reference>
<comment type="caution">
    <text evidence="3">The sequence shown here is derived from an EMBL/GenBank/DDBJ whole genome shotgun (WGS) entry which is preliminary data.</text>
</comment>
<evidence type="ECO:0000256" key="1">
    <source>
        <dbReference type="SAM" id="Coils"/>
    </source>
</evidence>
<dbReference type="Proteomes" id="UP001295423">
    <property type="component" value="Unassembled WGS sequence"/>
</dbReference>